<dbReference type="AlphaFoldDB" id="A0A1I2FNT4"/>
<dbReference type="RefSeq" id="WP_245785254.1">
    <property type="nucleotide sequence ID" value="NZ_FONX01000011.1"/>
</dbReference>
<feature type="domain" description="GAF" evidence="1">
    <location>
        <begin position="83"/>
        <end position="175"/>
    </location>
</feature>
<dbReference type="InterPro" id="IPR029016">
    <property type="entry name" value="GAF-like_dom_sf"/>
</dbReference>
<dbReference type="EMBL" id="FONX01000011">
    <property type="protein sequence ID" value="SFF07142.1"/>
    <property type="molecule type" value="Genomic_DNA"/>
</dbReference>
<organism evidence="2 3">
    <name type="scientific">Paracidovorax wautersii</name>
    <dbReference type="NCBI Taxonomy" id="1177982"/>
    <lineage>
        <taxon>Bacteria</taxon>
        <taxon>Pseudomonadati</taxon>
        <taxon>Pseudomonadota</taxon>
        <taxon>Betaproteobacteria</taxon>
        <taxon>Burkholderiales</taxon>
        <taxon>Comamonadaceae</taxon>
        <taxon>Paracidovorax</taxon>
    </lineage>
</organism>
<dbReference type="Pfam" id="PF13185">
    <property type="entry name" value="GAF_2"/>
    <property type="match status" value="1"/>
</dbReference>
<dbReference type="InterPro" id="IPR003018">
    <property type="entry name" value="GAF"/>
</dbReference>
<accession>A0A1I2FNT4</accession>
<dbReference type="SUPFAM" id="SSF55781">
    <property type="entry name" value="GAF domain-like"/>
    <property type="match status" value="1"/>
</dbReference>
<reference evidence="3" key="1">
    <citation type="submission" date="2016-10" db="EMBL/GenBank/DDBJ databases">
        <authorList>
            <person name="Varghese N."/>
            <person name="Submissions S."/>
        </authorList>
    </citation>
    <scope>NUCLEOTIDE SEQUENCE [LARGE SCALE GENOMIC DNA]</scope>
    <source>
        <strain evidence="3">DSM 27981</strain>
    </source>
</reference>
<dbReference type="STRING" id="1177982.SAMN04489711_111141"/>
<dbReference type="Proteomes" id="UP000199119">
    <property type="component" value="Unassembled WGS sequence"/>
</dbReference>
<protein>
    <submittedName>
        <fullName evidence="2">GAF domain-containing protein</fullName>
    </submittedName>
</protein>
<name>A0A1I2FNT4_9BURK</name>
<keyword evidence="3" id="KW-1185">Reference proteome</keyword>
<gene>
    <name evidence="2" type="ORF">SAMN04489711_111141</name>
</gene>
<evidence type="ECO:0000259" key="1">
    <source>
        <dbReference type="Pfam" id="PF13185"/>
    </source>
</evidence>
<proteinExistence type="predicted"/>
<sequence length="199" mass="21445">MTGHEAPHAPEGGAAPAAEQALPALSALAGHARRLALAADRPAQWAAISALLEQAFGHRLFTALSYLHERQIMRRLYTSDGAISPLGGYKSTGNGPWSRHVLEQGRIYVAHDAGDVRTVFSEAQMLIDRGLCSAFNLPVRYEGRVVGSLNLLSHAQAYRHADHALGEIIAGLCAPIFVEELRITQREAAAIPRADLDQV</sequence>
<evidence type="ECO:0000313" key="2">
    <source>
        <dbReference type="EMBL" id="SFF07142.1"/>
    </source>
</evidence>
<evidence type="ECO:0000313" key="3">
    <source>
        <dbReference type="Proteomes" id="UP000199119"/>
    </source>
</evidence>
<dbReference type="Gene3D" id="3.30.450.40">
    <property type="match status" value="1"/>
</dbReference>